<dbReference type="GO" id="GO:0007030">
    <property type="term" value="P:Golgi organization"/>
    <property type="evidence" value="ECO:0007669"/>
    <property type="project" value="TreeGrafter"/>
</dbReference>
<keyword evidence="4" id="KW-0449">Lipoprotein</keyword>
<organism evidence="5 6">
    <name type="scientific">Hyaloperonospora arabidopsidis (strain Emoy2)</name>
    <name type="common">Downy mildew agent</name>
    <name type="synonym">Peronospora arabidopsidis</name>
    <dbReference type="NCBI Taxonomy" id="559515"/>
    <lineage>
        <taxon>Eukaryota</taxon>
        <taxon>Sar</taxon>
        <taxon>Stramenopiles</taxon>
        <taxon>Oomycota</taxon>
        <taxon>Peronosporomycetes</taxon>
        <taxon>Peronosporales</taxon>
        <taxon>Peronosporaceae</taxon>
        <taxon>Hyaloperonospora</taxon>
    </lineage>
</organism>
<evidence type="ECO:0000256" key="3">
    <source>
        <dbReference type="ARBA" id="ARBA00022707"/>
    </source>
</evidence>
<evidence type="ECO:0000256" key="1">
    <source>
        <dbReference type="ARBA" id="ARBA00010603"/>
    </source>
</evidence>
<name>M4C137_HYAAE</name>
<dbReference type="PANTHER" id="PTHR12895:SF9">
    <property type="entry name" value="DYMECLIN"/>
    <property type="match status" value="1"/>
</dbReference>
<dbReference type="VEuPathDB" id="FungiDB:HpaG812765"/>
<comment type="similarity">
    <text evidence="1">Belongs to the dymeclin family.</text>
</comment>
<reference evidence="5" key="2">
    <citation type="submission" date="2015-06" db="UniProtKB">
        <authorList>
            <consortium name="EnsemblProtists"/>
        </authorList>
    </citation>
    <scope>IDENTIFICATION</scope>
    <source>
        <strain evidence="5">Emoy2</strain>
    </source>
</reference>
<evidence type="ECO:0000313" key="5">
    <source>
        <dbReference type="EnsemblProtists" id="HpaP812765"/>
    </source>
</evidence>
<dbReference type="EMBL" id="JH598089">
    <property type="status" value="NOT_ANNOTATED_CDS"/>
    <property type="molecule type" value="Genomic_DNA"/>
</dbReference>
<dbReference type="Proteomes" id="UP000011713">
    <property type="component" value="Unassembled WGS sequence"/>
</dbReference>
<keyword evidence="3" id="KW-0519">Myristate</keyword>
<evidence type="ECO:0000313" key="6">
    <source>
        <dbReference type="Proteomes" id="UP000011713"/>
    </source>
</evidence>
<dbReference type="EnsemblProtists" id="HpaT812765">
    <property type="protein sequence ID" value="HpaP812765"/>
    <property type="gene ID" value="HpaG812765"/>
</dbReference>
<dbReference type="OMA" id="VWTLVCK"/>
<dbReference type="Pfam" id="PF09742">
    <property type="entry name" value="Dymeclin"/>
    <property type="match status" value="1"/>
</dbReference>
<protein>
    <recommendedName>
        <fullName evidence="2">Dymeclin</fullName>
    </recommendedName>
</protein>
<sequence length="802" mass="89633">MGATSSSSATSTASIESLFCSTQEKGAFEKIVSKVPIPHTDAAYDTVLAAPKVLPQLIQTQVELLTQEYGEAFARNSVYSGNFHVLVRDVIHTLPLSCRVATMTESEVAALGLETAGLDPVDSKLQTVEKDLYRAVNTLFLVRQFTMRFVERTDKSPLLDHFIPRLTEDVDGYQATSQQGVIDGNSTDNLAARFLDALLSVLIEFCPNDKTYNLHVEVVNTLLVLLSPVVYSQDGFKHASGDVRSHNPFLYMLMESALPDGSRSYWASSLIHRLLRNSIDQLQATGLNAMANTAVVAIRKAQEMSLGTMSGISEQTREPEESSYLSRYFTLEGVGSIAVSIFRSPWSFVRHCTTREETASPLADRSTLLLLVLLQSCRDTDSLVTSNPFRETLCEMMKGADIHSSSVEMKDRDPRALSMEHDGMSTDSSTENMTISISDLFDIFGSRASYETSHLMLYTLLYSNPAILNTALSDRDMERLLLPLLKTLYHARYVEPRRLYMLIIVLLIFTQNPTFVRTAHTLLVVPNVSWYQEQYMLDIPLGSLMMVIFTRLIFRNITHFQDNFIHLNAFAALSNLARSAENLHIYAAQGLIGLIEMLAKNEAKLVAQMKYLKSTDKEENDVLAQKHAAYIEFIRLSLGLLSSCLKTEQLSRNPQLIYALLHRANTFAALQRHSEFAAYLDDSPIWSTLVHFQAAVDAKSSSDDVLDADMVLDIIRCECVRLVAASSTSSGKEGATTSTMFVDEDEVSYQYEEETNPEQFFVPYIWKLIQDQTPDFCWRNADNATLFEPSSTTTAHVGVSIS</sequence>
<dbReference type="InParanoid" id="M4C137"/>
<evidence type="ECO:0000256" key="4">
    <source>
        <dbReference type="ARBA" id="ARBA00023288"/>
    </source>
</evidence>
<reference evidence="6" key="1">
    <citation type="journal article" date="2010" name="Science">
        <title>Signatures of adaptation to obligate biotrophy in the Hyaloperonospora arabidopsidis genome.</title>
        <authorList>
            <person name="Baxter L."/>
            <person name="Tripathy S."/>
            <person name="Ishaque N."/>
            <person name="Boot N."/>
            <person name="Cabral A."/>
            <person name="Kemen E."/>
            <person name="Thines M."/>
            <person name="Ah-Fong A."/>
            <person name="Anderson R."/>
            <person name="Badejoko W."/>
            <person name="Bittner-Eddy P."/>
            <person name="Boore J.L."/>
            <person name="Chibucos M.C."/>
            <person name="Coates M."/>
            <person name="Dehal P."/>
            <person name="Delehaunty K."/>
            <person name="Dong S."/>
            <person name="Downton P."/>
            <person name="Dumas B."/>
            <person name="Fabro G."/>
            <person name="Fronick C."/>
            <person name="Fuerstenberg S.I."/>
            <person name="Fulton L."/>
            <person name="Gaulin E."/>
            <person name="Govers F."/>
            <person name="Hughes L."/>
            <person name="Humphray S."/>
            <person name="Jiang R.H."/>
            <person name="Judelson H."/>
            <person name="Kamoun S."/>
            <person name="Kyung K."/>
            <person name="Meijer H."/>
            <person name="Minx P."/>
            <person name="Morris P."/>
            <person name="Nelson J."/>
            <person name="Phuntumart V."/>
            <person name="Qutob D."/>
            <person name="Rehmany A."/>
            <person name="Rougon-Cardoso A."/>
            <person name="Ryden P."/>
            <person name="Torto-Alalibo T."/>
            <person name="Studholme D."/>
            <person name="Wang Y."/>
            <person name="Win J."/>
            <person name="Wood J."/>
            <person name="Clifton S.W."/>
            <person name="Rogers J."/>
            <person name="Van den Ackerveken G."/>
            <person name="Jones J.D."/>
            <person name="McDowell J.M."/>
            <person name="Beynon J."/>
            <person name="Tyler B.M."/>
        </authorList>
    </citation>
    <scope>NUCLEOTIDE SEQUENCE [LARGE SCALE GENOMIC DNA]</scope>
    <source>
        <strain evidence="6">Emoy2</strain>
    </source>
</reference>
<dbReference type="GO" id="GO:0005794">
    <property type="term" value="C:Golgi apparatus"/>
    <property type="evidence" value="ECO:0007669"/>
    <property type="project" value="TreeGrafter"/>
</dbReference>
<keyword evidence="6" id="KW-1185">Reference proteome</keyword>
<dbReference type="AlphaFoldDB" id="M4C137"/>
<proteinExistence type="inferred from homology"/>
<dbReference type="InterPro" id="IPR019142">
    <property type="entry name" value="Dymeclin"/>
</dbReference>
<evidence type="ECO:0000256" key="2">
    <source>
        <dbReference type="ARBA" id="ARBA00015736"/>
    </source>
</evidence>
<dbReference type="PANTHER" id="PTHR12895">
    <property type="entry name" value="DYMECLIN"/>
    <property type="match status" value="1"/>
</dbReference>
<accession>M4C137</accession>
<dbReference type="HOGENOM" id="CLU_013309_0_0_1"/>
<dbReference type="eggNOG" id="KOG2225">
    <property type="taxonomic scope" value="Eukaryota"/>
</dbReference>